<evidence type="ECO:0000313" key="3">
    <source>
        <dbReference type="Proteomes" id="UP000235579"/>
    </source>
</evidence>
<evidence type="ECO:0000313" key="4">
    <source>
        <dbReference type="Proteomes" id="UP000308018"/>
    </source>
</evidence>
<dbReference type="Proteomes" id="UP000308018">
    <property type="component" value="Unassembled WGS sequence"/>
</dbReference>
<sequence>MNTIEEHLFNQSVNQITVRFNSSNQEQQHQVLVQLEAIAKKQEPITTHRPQEEVLADLKQAMQGDRARVFFGYSFPSWYRNGSIAQVSQLHHWANLDMSNRHLFLEMLGLRDSGHFDDEALYEFEQFCLSAVGGSEHDIA</sequence>
<accession>A0A2N7NH47</accession>
<dbReference type="EMBL" id="SYVV01000040">
    <property type="protein sequence ID" value="TKG28570.1"/>
    <property type="molecule type" value="Genomic_DNA"/>
</dbReference>
<dbReference type="RefSeq" id="WP_102257938.1">
    <property type="nucleotide sequence ID" value="NZ_MDBP01000042.1"/>
</dbReference>
<evidence type="ECO:0000313" key="1">
    <source>
        <dbReference type="EMBL" id="PMP13770.1"/>
    </source>
</evidence>
<protein>
    <submittedName>
        <fullName evidence="1">Uncharacterized protein</fullName>
    </submittedName>
</protein>
<reference evidence="3" key="1">
    <citation type="submission" date="2016-07" db="EMBL/GenBank/DDBJ databases">
        <title>Nontailed viruses are major unrecognized killers of bacteria in the ocean.</title>
        <authorList>
            <person name="Kauffman K."/>
            <person name="Hussain F."/>
            <person name="Yang J."/>
            <person name="Arevalo P."/>
            <person name="Brown J."/>
            <person name="Cutler M."/>
            <person name="Kelly L."/>
            <person name="Polz M.F."/>
        </authorList>
    </citation>
    <scope>NUCLEOTIDE SEQUENCE [LARGE SCALE GENOMIC DNA]</scope>
    <source>
        <strain evidence="3">10N.222.48.A2</strain>
    </source>
</reference>
<gene>
    <name evidence="1" type="ORF">BCS92_15695</name>
    <name evidence="2" type="ORF">FC057_21710</name>
</gene>
<reference evidence="1" key="3">
    <citation type="journal article" date="2018" name="Nature">
        <title>A major lineage of non-tailed dsDNA viruses as unrecognized killers of marine bacteria.</title>
        <authorList>
            <person name="Kauffman K.M."/>
            <person name="Hussain F.A."/>
            <person name="Yang J."/>
            <person name="Arevalo P."/>
            <person name="Brown J.M."/>
            <person name="Chang W.K."/>
            <person name="VanInsberghe D."/>
            <person name="Elsherbini J."/>
            <person name="Sharma R.S."/>
            <person name="Cutler M.B."/>
            <person name="Kelly L."/>
            <person name="Polz M.F."/>
        </authorList>
    </citation>
    <scope>NUCLEOTIDE SEQUENCE</scope>
    <source>
        <strain evidence="1">10N.222.48.A2</strain>
    </source>
</reference>
<dbReference type="AlphaFoldDB" id="A0A2N7NH47"/>
<reference evidence="2 4" key="4">
    <citation type="submission" date="2019-04" db="EMBL/GenBank/DDBJ databases">
        <title>A reverse ecology approach based on a biological definition of microbial populations.</title>
        <authorList>
            <person name="Arevalo P."/>
            <person name="Vaninsberghe D."/>
            <person name="Elsherbini J."/>
            <person name="Gore J."/>
            <person name="Polz M."/>
        </authorList>
    </citation>
    <scope>NUCLEOTIDE SEQUENCE [LARGE SCALE GENOMIC DNA]</scope>
    <source>
        <strain evidence="2 4">10N.222.45.A8</strain>
    </source>
</reference>
<name>A0A2N7NH47_9VIBR</name>
<evidence type="ECO:0000313" key="2">
    <source>
        <dbReference type="EMBL" id="TKG28570.1"/>
    </source>
</evidence>
<comment type="caution">
    <text evidence="1">The sequence shown here is derived from an EMBL/GenBank/DDBJ whole genome shotgun (WGS) entry which is preliminary data.</text>
</comment>
<dbReference type="Proteomes" id="UP000235579">
    <property type="component" value="Unassembled WGS sequence"/>
</dbReference>
<organism evidence="1 3">
    <name type="scientific">Vibrio tasmaniensis</name>
    <dbReference type="NCBI Taxonomy" id="212663"/>
    <lineage>
        <taxon>Bacteria</taxon>
        <taxon>Pseudomonadati</taxon>
        <taxon>Pseudomonadota</taxon>
        <taxon>Gammaproteobacteria</taxon>
        <taxon>Vibrionales</taxon>
        <taxon>Vibrionaceae</taxon>
        <taxon>Vibrio</taxon>
    </lineage>
</organism>
<dbReference type="EMBL" id="MDBP01000042">
    <property type="protein sequence ID" value="PMP13770.1"/>
    <property type="molecule type" value="Genomic_DNA"/>
</dbReference>
<proteinExistence type="predicted"/>
<reference evidence="1" key="2">
    <citation type="submission" date="2016-07" db="EMBL/GenBank/DDBJ databases">
        <authorList>
            <person name="Wan K."/>
            <person name="Booth B."/>
            <person name="Spirohn K."/>
            <person name="Hao T."/>
            <person name="Hu Y."/>
            <person name="Calderwood M."/>
            <person name="Hill D."/>
            <person name="Mohr S."/>
            <person name="Vidal M."/>
            <person name="Celniker S."/>
            <person name="Perrimon N."/>
        </authorList>
    </citation>
    <scope>NUCLEOTIDE SEQUENCE</scope>
    <source>
        <strain evidence="1">10N.222.48.A2</strain>
    </source>
</reference>